<organism evidence="1 2">
    <name type="scientific">Cardiocondyla obscurior</name>
    <dbReference type="NCBI Taxonomy" id="286306"/>
    <lineage>
        <taxon>Eukaryota</taxon>
        <taxon>Metazoa</taxon>
        <taxon>Ecdysozoa</taxon>
        <taxon>Arthropoda</taxon>
        <taxon>Hexapoda</taxon>
        <taxon>Insecta</taxon>
        <taxon>Pterygota</taxon>
        <taxon>Neoptera</taxon>
        <taxon>Endopterygota</taxon>
        <taxon>Hymenoptera</taxon>
        <taxon>Apocrita</taxon>
        <taxon>Aculeata</taxon>
        <taxon>Formicoidea</taxon>
        <taxon>Formicidae</taxon>
        <taxon>Myrmicinae</taxon>
        <taxon>Cardiocondyla</taxon>
    </lineage>
</organism>
<dbReference type="EMBL" id="JADYXP020000006">
    <property type="protein sequence ID" value="KAL0122017.1"/>
    <property type="molecule type" value="Genomic_DNA"/>
</dbReference>
<keyword evidence="2" id="KW-1185">Reference proteome</keyword>
<accession>A0AAW2G657</accession>
<protein>
    <submittedName>
        <fullName evidence="1">Uncharacterized protein</fullName>
    </submittedName>
</protein>
<reference evidence="1 2" key="1">
    <citation type="submission" date="2023-03" db="EMBL/GenBank/DDBJ databases">
        <title>High recombination rates correlate with genetic variation in Cardiocondyla obscurior ants.</title>
        <authorList>
            <person name="Errbii M."/>
        </authorList>
    </citation>
    <scope>NUCLEOTIDE SEQUENCE [LARGE SCALE GENOMIC DNA]</scope>
    <source>
        <strain evidence="1">Alpha-2009</strain>
        <tissue evidence="1">Whole body</tissue>
    </source>
</reference>
<comment type="caution">
    <text evidence="1">The sequence shown here is derived from an EMBL/GenBank/DDBJ whole genome shotgun (WGS) entry which is preliminary data.</text>
</comment>
<dbReference type="Proteomes" id="UP001430953">
    <property type="component" value="Unassembled WGS sequence"/>
</dbReference>
<evidence type="ECO:0000313" key="1">
    <source>
        <dbReference type="EMBL" id="KAL0122017.1"/>
    </source>
</evidence>
<name>A0AAW2G657_9HYME</name>
<gene>
    <name evidence="1" type="ORF">PUN28_007069</name>
</gene>
<proteinExistence type="predicted"/>
<sequence length="109" mass="12665">MASDRGYCRRPAVASWFPYIDFPPRAAGQRETEWSRETFPLYMHAVVCACTMLVRARGCARAPACVGVRDRARRHGTTREREADWYPVGIFLYPFNFLLLRFQSNVLIF</sequence>
<dbReference type="AlphaFoldDB" id="A0AAW2G657"/>
<evidence type="ECO:0000313" key="2">
    <source>
        <dbReference type="Proteomes" id="UP001430953"/>
    </source>
</evidence>